<dbReference type="SUPFAM" id="SSF74653">
    <property type="entry name" value="TolA/TonB C-terminal domain"/>
    <property type="match status" value="1"/>
</dbReference>
<keyword evidence="2" id="KW-0812">Transmembrane</keyword>
<accession>A0ABR9GG30</accession>
<evidence type="ECO:0000313" key="6">
    <source>
        <dbReference type="EMBL" id="MBE1162981.1"/>
    </source>
</evidence>
<evidence type="ECO:0000313" key="7">
    <source>
        <dbReference type="Proteomes" id="UP000651010"/>
    </source>
</evidence>
<feature type="domain" description="TonB C-terminal" evidence="5">
    <location>
        <begin position="81"/>
        <end position="175"/>
    </location>
</feature>
<protein>
    <submittedName>
        <fullName evidence="6">Energy transducer TonB</fullName>
    </submittedName>
</protein>
<organism evidence="6 7">
    <name type="scientific">Dyella acidiphila</name>
    <dbReference type="NCBI Taxonomy" id="2775866"/>
    <lineage>
        <taxon>Bacteria</taxon>
        <taxon>Pseudomonadati</taxon>
        <taxon>Pseudomonadota</taxon>
        <taxon>Gammaproteobacteria</taxon>
        <taxon>Lysobacterales</taxon>
        <taxon>Rhodanobacteraceae</taxon>
        <taxon>Dyella</taxon>
    </lineage>
</organism>
<sequence>MLRLRTTTGLSVLALVIGVIATQWLSDLTGSSAEPRGVHRAALHRAVAQHVAHRAHAIAKPMLAAVRVHYAPVAANRAVHPAAVAWVPVSMPMSSLPFAQMRDHDAGDLVLHLVVDAGGQVTQATLAQSSGDAVLDANAVAIAHNWRFAVPADHPLGFSGDLPLSFGTTSAQLAQMR</sequence>
<evidence type="ECO:0000259" key="5">
    <source>
        <dbReference type="PROSITE" id="PS52015"/>
    </source>
</evidence>
<dbReference type="Proteomes" id="UP000651010">
    <property type="component" value="Unassembled WGS sequence"/>
</dbReference>
<proteinExistence type="predicted"/>
<comment type="caution">
    <text evidence="6">The sequence shown here is derived from an EMBL/GenBank/DDBJ whole genome shotgun (WGS) entry which is preliminary data.</text>
</comment>
<gene>
    <name evidence="6" type="ORF">IGX34_21560</name>
</gene>
<evidence type="ECO:0000256" key="1">
    <source>
        <dbReference type="ARBA" id="ARBA00004167"/>
    </source>
</evidence>
<dbReference type="EMBL" id="JACZZA010000020">
    <property type="protein sequence ID" value="MBE1162981.1"/>
    <property type="molecule type" value="Genomic_DNA"/>
</dbReference>
<dbReference type="PROSITE" id="PS52015">
    <property type="entry name" value="TONB_CTD"/>
    <property type="match status" value="1"/>
</dbReference>
<dbReference type="RefSeq" id="WP_192557827.1">
    <property type="nucleotide sequence ID" value="NZ_JACZZA010000020.1"/>
</dbReference>
<keyword evidence="4" id="KW-0472">Membrane</keyword>
<keyword evidence="7" id="KW-1185">Reference proteome</keyword>
<evidence type="ECO:0000256" key="3">
    <source>
        <dbReference type="ARBA" id="ARBA00022989"/>
    </source>
</evidence>
<dbReference type="InterPro" id="IPR006260">
    <property type="entry name" value="TonB/TolA_C"/>
</dbReference>
<reference evidence="6 7" key="1">
    <citation type="submission" date="2020-09" db="EMBL/GenBank/DDBJ databases">
        <title>Dyella sp. 7MK23 isolated from forest soil.</title>
        <authorList>
            <person name="Fu J."/>
        </authorList>
    </citation>
    <scope>NUCLEOTIDE SEQUENCE [LARGE SCALE GENOMIC DNA]</scope>
    <source>
        <strain evidence="6 7">7MK23</strain>
    </source>
</reference>
<dbReference type="NCBIfam" id="TIGR01352">
    <property type="entry name" value="tonB_Cterm"/>
    <property type="match status" value="1"/>
</dbReference>
<dbReference type="Gene3D" id="3.30.1150.10">
    <property type="match status" value="1"/>
</dbReference>
<keyword evidence="3" id="KW-1133">Transmembrane helix</keyword>
<dbReference type="InterPro" id="IPR037682">
    <property type="entry name" value="TonB_C"/>
</dbReference>
<evidence type="ECO:0000256" key="2">
    <source>
        <dbReference type="ARBA" id="ARBA00022692"/>
    </source>
</evidence>
<comment type="subcellular location">
    <subcellularLocation>
        <location evidence="1">Membrane</location>
        <topology evidence="1">Single-pass membrane protein</topology>
    </subcellularLocation>
</comment>
<name>A0ABR9GG30_9GAMM</name>
<dbReference type="Pfam" id="PF03544">
    <property type="entry name" value="TonB_C"/>
    <property type="match status" value="1"/>
</dbReference>
<evidence type="ECO:0000256" key="4">
    <source>
        <dbReference type="ARBA" id="ARBA00023136"/>
    </source>
</evidence>